<dbReference type="RefSeq" id="WP_047770072.1">
    <property type="nucleotide sequence ID" value="NZ_AZGM01000140.1"/>
</dbReference>
<organism evidence="2 3">
    <name type="scientific">Limosilactobacillus panis DSM 6035</name>
    <dbReference type="NCBI Taxonomy" id="1423782"/>
    <lineage>
        <taxon>Bacteria</taxon>
        <taxon>Bacillati</taxon>
        <taxon>Bacillota</taxon>
        <taxon>Bacilli</taxon>
        <taxon>Lactobacillales</taxon>
        <taxon>Lactobacillaceae</taxon>
        <taxon>Limosilactobacillus</taxon>
    </lineage>
</organism>
<evidence type="ECO:0008006" key="4">
    <source>
        <dbReference type="Google" id="ProtNLM"/>
    </source>
</evidence>
<comment type="caution">
    <text evidence="2">The sequence shown here is derived from an EMBL/GenBank/DDBJ whole genome shotgun (WGS) entry which is preliminary data.</text>
</comment>
<feature type="transmembrane region" description="Helical" evidence="1">
    <location>
        <begin position="12"/>
        <end position="32"/>
    </location>
</feature>
<name>A0A0R1XE26_9LACO</name>
<dbReference type="Proteomes" id="UP000051412">
    <property type="component" value="Unassembled WGS sequence"/>
</dbReference>
<dbReference type="AlphaFoldDB" id="A0A0R1XE26"/>
<evidence type="ECO:0000313" key="2">
    <source>
        <dbReference type="EMBL" id="KRM24988.1"/>
    </source>
</evidence>
<dbReference type="EMBL" id="AZGM01000140">
    <property type="protein sequence ID" value="KRM24988.1"/>
    <property type="molecule type" value="Genomic_DNA"/>
</dbReference>
<evidence type="ECO:0000313" key="3">
    <source>
        <dbReference type="Proteomes" id="UP000051412"/>
    </source>
</evidence>
<keyword evidence="1" id="KW-0812">Transmembrane</keyword>
<proteinExistence type="predicted"/>
<protein>
    <recommendedName>
        <fullName evidence="4">Extracellular protein</fullName>
    </recommendedName>
</protein>
<sequence>MKKDTKTKSINWWKWAFIVLVLVIIVATGTVIHRATAPAPSPAVSKLVKPSDTSVTIELNRHQVNALAANYLNRFLKGQKIKYSFLVGKQYATLTGDTKFLGAKIRFAINFVPVRQSDGNVLLRAKGLSVGRLNIPIKFVMGYIAKNYNIPDWVKINAQKKTVLLDLNKYSEKRALKYQAQEINMTEGRFKFLITVPTK</sequence>
<gene>
    <name evidence="2" type="ORF">FD32_GL001111</name>
</gene>
<keyword evidence="1" id="KW-0472">Membrane</keyword>
<dbReference type="OrthoDB" id="2241695at2"/>
<dbReference type="Pfam" id="PF09911">
    <property type="entry name" value="DUF2140"/>
    <property type="match status" value="1"/>
</dbReference>
<keyword evidence="1" id="KW-1133">Transmembrane helix</keyword>
<evidence type="ECO:0000256" key="1">
    <source>
        <dbReference type="SAM" id="Phobius"/>
    </source>
</evidence>
<dbReference type="PATRIC" id="fig|1423782.4.peg.1162"/>
<accession>A0A0R1XE26</accession>
<dbReference type="STRING" id="1423782.FD32_GL001111"/>
<keyword evidence="3" id="KW-1185">Reference proteome</keyword>
<dbReference type="InterPro" id="IPR018672">
    <property type="entry name" value="DUF2140"/>
</dbReference>
<reference evidence="2 3" key="1">
    <citation type="journal article" date="2015" name="Genome Announc.">
        <title>Expanding the biotechnology potential of lactobacilli through comparative genomics of 213 strains and associated genera.</title>
        <authorList>
            <person name="Sun Z."/>
            <person name="Harris H.M."/>
            <person name="McCann A."/>
            <person name="Guo C."/>
            <person name="Argimon S."/>
            <person name="Zhang W."/>
            <person name="Yang X."/>
            <person name="Jeffery I.B."/>
            <person name="Cooney J.C."/>
            <person name="Kagawa T.F."/>
            <person name="Liu W."/>
            <person name="Song Y."/>
            <person name="Salvetti E."/>
            <person name="Wrobel A."/>
            <person name="Rasinkangas P."/>
            <person name="Parkhill J."/>
            <person name="Rea M.C."/>
            <person name="O'Sullivan O."/>
            <person name="Ritari J."/>
            <person name="Douillard F.P."/>
            <person name="Paul Ross R."/>
            <person name="Yang R."/>
            <person name="Briner A.E."/>
            <person name="Felis G.E."/>
            <person name="de Vos W.M."/>
            <person name="Barrangou R."/>
            <person name="Klaenhammer T.R."/>
            <person name="Caufield P.W."/>
            <person name="Cui Y."/>
            <person name="Zhang H."/>
            <person name="O'Toole P.W."/>
        </authorList>
    </citation>
    <scope>NUCLEOTIDE SEQUENCE [LARGE SCALE GENOMIC DNA]</scope>
    <source>
        <strain evidence="2 3">DSM 6035</strain>
    </source>
</reference>